<dbReference type="PANTHER" id="PTHR34365">
    <property type="entry name" value="ENOLASE (DUF1399)"/>
    <property type="match status" value="1"/>
</dbReference>
<dbReference type="Pfam" id="PF07173">
    <property type="entry name" value="GRDP-like"/>
    <property type="match status" value="1"/>
</dbReference>
<dbReference type="OrthoDB" id="67709at2759"/>
<evidence type="ECO:0000313" key="1">
    <source>
        <dbReference type="EMBL" id="KAF0699008.1"/>
    </source>
</evidence>
<dbReference type="AlphaFoldDB" id="A0A6A4YU89"/>
<sequence>MTTLPHVPTENIDQGPADIPMVLSSPTVPLVQAHLAEMKAMYDLQTTSSPLEMYAHLLAMEADYCDNIHMENYAHTVHKLHPVQYAQSNARHLPARRSLKAILTVCPYSGCPVSVEDSYQLHIQGKTVVCQVCTNPITMDMYKMNALLDAAKTMMPELAVPTLPHDGQFESFLDELHSCMGDVAPAVQDKVNELVAREIGAFEFDLVQAMLRQLDFVHKMCRHYDYWYTPSVVQAAIARYHQFMHLIRISRDTLTMLVPTPDIDLVWHTHQCHPRGYFEFCRS</sequence>
<proteinExistence type="predicted"/>
<dbReference type="PANTHER" id="PTHR34365:SF7">
    <property type="entry name" value="GLYCINE-RICH DOMAIN-CONTAINING PROTEIN 1"/>
    <property type="match status" value="1"/>
</dbReference>
<reference evidence="1" key="1">
    <citation type="submission" date="2019-06" db="EMBL/GenBank/DDBJ databases">
        <title>Genomics analysis of Aphanomyces spp. identifies a new class of oomycete effector associated with host adaptation.</title>
        <authorList>
            <person name="Gaulin E."/>
        </authorList>
    </citation>
    <scope>NUCLEOTIDE SEQUENCE</scope>
    <source>
        <strain evidence="1">CBS 578.67</strain>
    </source>
</reference>
<dbReference type="InterPro" id="IPR009836">
    <property type="entry name" value="GRDP-like"/>
</dbReference>
<dbReference type="EMBL" id="VJMH01005204">
    <property type="protein sequence ID" value="KAF0699008.1"/>
    <property type="molecule type" value="Genomic_DNA"/>
</dbReference>
<feature type="non-terminal residue" evidence="1">
    <location>
        <position position="283"/>
    </location>
</feature>
<accession>A0A6A4YU89</accession>
<name>A0A6A4YU89_9STRA</name>
<organism evidence="1">
    <name type="scientific">Aphanomyces stellatus</name>
    <dbReference type="NCBI Taxonomy" id="120398"/>
    <lineage>
        <taxon>Eukaryota</taxon>
        <taxon>Sar</taxon>
        <taxon>Stramenopiles</taxon>
        <taxon>Oomycota</taxon>
        <taxon>Saprolegniomycetes</taxon>
        <taxon>Saprolegniales</taxon>
        <taxon>Verrucalvaceae</taxon>
        <taxon>Aphanomyces</taxon>
    </lineage>
</organism>
<comment type="caution">
    <text evidence="1">The sequence shown here is derived from an EMBL/GenBank/DDBJ whole genome shotgun (WGS) entry which is preliminary data.</text>
</comment>
<protein>
    <submittedName>
        <fullName evidence="1">Uncharacterized protein</fullName>
    </submittedName>
</protein>
<gene>
    <name evidence="1" type="ORF">As57867_010368</name>
</gene>